<dbReference type="PANTHER" id="PTHR41286">
    <property type="entry name" value="HNH NUCLEASE YAJD-RELATED"/>
    <property type="match status" value="1"/>
</dbReference>
<keyword evidence="6" id="KW-0255">Endonuclease</keyword>
<dbReference type="eggNOG" id="arCOG03898">
    <property type="taxonomic scope" value="Archaea"/>
</dbReference>
<evidence type="ECO:0000256" key="3">
    <source>
        <dbReference type="SAM" id="MobiDB-lite"/>
    </source>
</evidence>
<evidence type="ECO:0000256" key="4">
    <source>
        <dbReference type="SAM" id="Phobius"/>
    </source>
</evidence>
<reference evidence="6 7" key="1">
    <citation type="journal article" date="2014" name="PLoS Genet.">
        <title>Phylogenetically driven sequencing of extremely halophilic archaea reveals strategies for static and dynamic osmo-response.</title>
        <authorList>
            <person name="Becker E.A."/>
            <person name="Seitzer P.M."/>
            <person name="Tritt A."/>
            <person name="Larsen D."/>
            <person name="Krusor M."/>
            <person name="Yao A.I."/>
            <person name="Wu D."/>
            <person name="Madern D."/>
            <person name="Eisen J.A."/>
            <person name="Darling A.E."/>
            <person name="Facciotti M.T."/>
        </authorList>
    </citation>
    <scope>NUCLEOTIDE SEQUENCE [LARGE SCALE GENOMIC DNA]</scope>
    <source>
        <strain evidence="6 7">JCM 13552</strain>
    </source>
</reference>
<feature type="transmembrane region" description="Helical" evidence="4">
    <location>
        <begin position="114"/>
        <end position="139"/>
    </location>
</feature>
<dbReference type="GO" id="GO:0003676">
    <property type="term" value="F:nucleic acid binding"/>
    <property type="evidence" value="ECO:0007669"/>
    <property type="project" value="InterPro"/>
</dbReference>
<dbReference type="STRING" id="1227457.C451_00835"/>
<feature type="transmembrane region" description="Helical" evidence="4">
    <location>
        <begin position="174"/>
        <end position="192"/>
    </location>
</feature>
<keyword evidence="4" id="KW-0812">Transmembrane</keyword>
<dbReference type="RefSeq" id="WP_007736613.1">
    <property type="nucleotide sequence ID" value="NZ_AOMF01000022.1"/>
</dbReference>
<accession>M0NJ25</accession>
<dbReference type="InterPro" id="IPR002711">
    <property type="entry name" value="HNH"/>
</dbReference>
<comment type="caution">
    <text evidence="6">The sequence shown here is derived from an EMBL/GenBank/DDBJ whole genome shotgun (WGS) entry which is preliminary data.</text>
</comment>
<dbReference type="Pfam" id="PF01844">
    <property type="entry name" value="HNH"/>
    <property type="match status" value="1"/>
</dbReference>
<dbReference type="GO" id="GO:0005829">
    <property type="term" value="C:cytosol"/>
    <property type="evidence" value="ECO:0007669"/>
    <property type="project" value="TreeGrafter"/>
</dbReference>
<dbReference type="GO" id="GO:0004519">
    <property type="term" value="F:endonuclease activity"/>
    <property type="evidence" value="ECO:0007669"/>
    <property type="project" value="UniProtKB-KW"/>
</dbReference>
<dbReference type="OrthoDB" id="11472at2157"/>
<dbReference type="CDD" id="cd00085">
    <property type="entry name" value="HNHc"/>
    <property type="match status" value="1"/>
</dbReference>
<dbReference type="Proteomes" id="UP000011680">
    <property type="component" value="Unassembled WGS sequence"/>
</dbReference>
<keyword evidence="4" id="KW-1133">Transmembrane helix</keyword>
<gene>
    <name evidence="6" type="ORF">C451_00835</name>
</gene>
<dbReference type="SMART" id="SM00507">
    <property type="entry name" value="HNHc"/>
    <property type="match status" value="1"/>
</dbReference>
<evidence type="ECO:0000259" key="5">
    <source>
        <dbReference type="SMART" id="SM00507"/>
    </source>
</evidence>
<feature type="transmembrane region" description="Helical" evidence="4">
    <location>
        <begin position="145"/>
        <end position="167"/>
    </location>
</feature>
<feature type="transmembrane region" description="Helical" evidence="4">
    <location>
        <begin position="198"/>
        <end position="215"/>
    </location>
</feature>
<protein>
    <submittedName>
        <fullName evidence="6">HNH endonuclease</fullName>
    </submittedName>
</protein>
<proteinExistence type="predicted"/>
<evidence type="ECO:0000256" key="2">
    <source>
        <dbReference type="ARBA" id="ARBA00022801"/>
    </source>
</evidence>
<evidence type="ECO:0000256" key="1">
    <source>
        <dbReference type="ARBA" id="ARBA00022722"/>
    </source>
</evidence>
<organism evidence="6 7">
    <name type="scientific">Halococcus thailandensis JCM 13552</name>
    <dbReference type="NCBI Taxonomy" id="1227457"/>
    <lineage>
        <taxon>Archaea</taxon>
        <taxon>Methanobacteriati</taxon>
        <taxon>Methanobacteriota</taxon>
        <taxon>Stenosarchaea group</taxon>
        <taxon>Halobacteria</taxon>
        <taxon>Halobacteriales</taxon>
        <taxon>Halococcaceae</taxon>
        <taxon>Halococcus</taxon>
    </lineage>
</organism>
<dbReference type="InterPro" id="IPR003615">
    <property type="entry name" value="HNH_nuc"/>
</dbReference>
<feature type="region of interest" description="Disordered" evidence="3">
    <location>
        <begin position="1"/>
        <end position="24"/>
    </location>
</feature>
<keyword evidence="1" id="KW-0540">Nuclease</keyword>
<evidence type="ECO:0000313" key="7">
    <source>
        <dbReference type="Proteomes" id="UP000011680"/>
    </source>
</evidence>
<name>M0NJ25_9EURY</name>
<dbReference type="GO" id="GO:0008270">
    <property type="term" value="F:zinc ion binding"/>
    <property type="evidence" value="ECO:0007669"/>
    <property type="project" value="InterPro"/>
</dbReference>
<keyword evidence="4" id="KW-0472">Membrane</keyword>
<feature type="domain" description="HNH nuclease" evidence="5">
    <location>
        <begin position="28"/>
        <end position="87"/>
    </location>
</feature>
<dbReference type="EMBL" id="AOMF01000022">
    <property type="protein sequence ID" value="EMA56685.1"/>
    <property type="molecule type" value="Genomic_DNA"/>
</dbReference>
<dbReference type="Gene3D" id="1.10.30.50">
    <property type="match status" value="1"/>
</dbReference>
<sequence>MSQSVPTVNHRWDDPSSHKGKYPPDWSARRKAVYKRDNWTCQSCGHMSGPHAGDEGRSLHSHHVISLSKGGSHKFSNLETLCGVCHNNQHHHDIFASDSRGSTLSQFVDDMMRALAVGGLLLLVIAAYGAITIGASISIVSSTALPTGMIVLGAMATLIGVGLALIWPRVSGPGFALGGIICTGMAGSFPGAQASDPAVALILAMFGIPVLVAAWEHFKG</sequence>
<dbReference type="PANTHER" id="PTHR41286:SF1">
    <property type="entry name" value="HNH NUCLEASE YAJD-RELATED"/>
    <property type="match status" value="1"/>
</dbReference>
<keyword evidence="7" id="KW-1185">Reference proteome</keyword>
<dbReference type="GO" id="GO:0016787">
    <property type="term" value="F:hydrolase activity"/>
    <property type="evidence" value="ECO:0007669"/>
    <property type="project" value="UniProtKB-KW"/>
</dbReference>
<dbReference type="AlphaFoldDB" id="M0NJ25"/>
<evidence type="ECO:0000313" key="6">
    <source>
        <dbReference type="EMBL" id="EMA56685.1"/>
    </source>
</evidence>
<keyword evidence="2" id="KW-0378">Hydrolase</keyword>